<feature type="transmembrane region" description="Helical" evidence="8">
    <location>
        <begin position="232"/>
        <end position="258"/>
    </location>
</feature>
<feature type="transmembrane region" description="Helical" evidence="8">
    <location>
        <begin position="480"/>
        <end position="501"/>
    </location>
</feature>
<dbReference type="PANTHER" id="PTHR30047">
    <property type="entry name" value="HIGH-AFFINITY CHOLINE TRANSPORT PROTEIN-RELATED"/>
    <property type="match status" value="1"/>
</dbReference>
<feature type="transmembrane region" description="Helical" evidence="8">
    <location>
        <begin position="270"/>
        <end position="292"/>
    </location>
</feature>
<feature type="transmembrane region" description="Helical" evidence="8">
    <location>
        <begin position="304"/>
        <end position="328"/>
    </location>
</feature>
<protein>
    <submittedName>
        <fullName evidence="9">Glycine betaine transporter</fullName>
    </submittedName>
</protein>
<evidence type="ECO:0000256" key="1">
    <source>
        <dbReference type="ARBA" id="ARBA00004651"/>
    </source>
</evidence>
<comment type="similarity">
    <text evidence="2">Belongs to the BCCT transporter (TC 2.A.15) family.</text>
</comment>
<dbReference type="Proteomes" id="UP000009100">
    <property type="component" value="Chromosome 2"/>
</dbReference>
<dbReference type="EMBL" id="FM954973">
    <property type="protein sequence ID" value="CAV26116.1"/>
    <property type="molecule type" value="Genomic_DNA"/>
</dbReference>
<dbReference type="GO" id="GO:0005886">
    <property type="term" value="C:plasma membrane"/>
    <property type="evidence" value="ECO:0007669"/>
    <property type="project" value="UniProtKB-SubCell"/>
</dbReference>
<dbReference type="AlphaFoldDB" id="B7VRF7"/>
<feature type="transmembrane region" description="Helical" evidence="8">
    <location>
        <begin position="507"/>
        <end position="530"/>
    </location>
</feature>
<feature type="transmembrane region" description="Helical" evidence="8">
    <location>
        <begin position="89"/>
        <end position="110"/>
    </location>
</feature>
<dbReference type="Pfam" id="PF02028">
    <property type="entry name" value="BCCT"/>
    <property type="match status" value="1"/>
</dbReference>
<evidence type="ECO:0000256" key="7">
    <source>
        <dbReference type="ARBA" id="ARBA00023136"/>
    </source>
</evidence>
<comment type="subcellular location">
    <subcellularLocation>
        <location evidence="1">Cell membrane</location>
        <topology evidence="1">Multi-pass membrane protein</topology>
    </subcellularLocation>
</comment>
<feature type="transmembrane region" description="Helical" evidence="8">
    <location>
        <begin position="386"/>
        <end position="411"/>
    </location>
</feature>
<proteinExistence type="inferred from homology"/>
<dbReference type="eggNOG" id="COG1292">
    <property type="taxonomic scope" value="Bacteria"/>
</dbReference>
<reference evidence="9 10" key="1">
    <citation type="submission" date="2009-02" db="EMBL/GenBank/DDBJ databases">
        <title>Vibrio splendidus str. LGP32 complete genome.</title>
        <authorList>
            <person name="Mazel D."/>
            <person name="Le Roux F."/>
        </authorList>
    </citation>
    <scope>NUCLEOTIDE SEQUENCE [LARGE SCALE GENOMIC DNA]</scope>
    <source>
        <strain evidence="9 10">LGP32</strain>
    </source>
</reference>
<feature type="transmembrane region" description="Helical" evidence="8">
    <location>
        <begin position="131"/>
        <end position="150"/>
    </location>
</feature>
<dbReference type="HOGENOM" id="CLU_010118_6_4_6"/>
<sequence>MGEIHRLERAKYSEEIMSNLTQVANENINAESTSIDFNRAQSLGEKLELGNPVFWLSGSFLTLFVILAFTNTSVLSELVNIGFSYSTKWFGAFWQVLLLLNFIIGLVLALSRTGHVRLGKLALPEMTTFKWMSIVLCTLLAGGGVFWAAAEPIAHFVSAPPLYGNADPQAMAFNALSQSFMHWGFLAWAILGGLSSIVLMYLHYEKGLPLKPRTLLYPVLGDKAINSWIGNVVDACSIVAVAAGTIGPIGFLGLQISYALSELFGISDSFATQSVVILFAIAMYTLSALSGLSKGIQLVSRYNIILSVCLIVYILLVGPTSFIIDGYLQGIGEMVDNFIPMALYRQDTAWLGGWTVFFWGWFLGYGPMMAIFIARISRGRTIRQMIVSISIVAPLVTCFWFSIVGGSGLAFELENPGVISSAFEGFNLPAVLLAITSQLPFPTLIAILFLILTTTFIVTTGDSMTYTISVVMTGTTEPNSAVRTFWGVIMGAVAIALISMGSGGISALQSFIVITAVPVSFILLPCLWHAPKIAKQMARDQGLA</sequence>
<evidence type="ECO:0000256" key="6">
    <source>
        <dbReference type="ARBA" id="ARBA00022989"/>
    </source>
</evidence>
<evidence type="ECO:0000256" key="2">
    <source>
        <dbReference type="ARBA" id="ARBA00005658"/>
    </source>
</evidence>
<evidence type="ECO:0000256" key="3">
    <source>
        <dbReference type="ARBA" id="ARBA00022448"/>
    </source>
</evidence>
<organism evidence="9 10">
    <name type="scientific">Vibrio atlanticus (strain LGP32)</name>
    <name type="common">Vibrio splendidus (strain Mel32)</name>
    <dbReference type="NCBI Taxonomy" id="575788"/>
    <lineage>
        <taxon>Bacteria</taxon>
        <taxon>Pseudomonadati</taxon>
        <taxon>Pseudomonadota</taxon>
        <taxon>Gammaproteobacteria</taxon>
        <taxon>Vibrionales</taxon>
        <taxon>Vibrionaceae</taxon>
        <taxon>Vibrio</taxon>
    </lineage>
</organism>
<feature type="transmembrane region" description="Helical" evidence="8">
    <location>
        <begin position="180"/>
        <end position="204"/>
    </location>
</feature>
<feature type="transmembrane region" description="Helical" evidence="8">
    <location>
        <begin position="49"/>
        <end position="69"/>
    </location>
</feature>
<dbReference type="GO" id="GO:0022857">
    <property type="term" value="F:transmembrane transporter activity"/>
    <property type="evidence" value="ECO:0007669"/>
    <property type="project" value="InterPro"/>
</dbReference>
<evidence type="ECO:0000256" key="4">
    <source>
        <dbReference type="ARBA" id="ARBA00022475"/>
    </source>
</evidence>
<accession>B7VRF7</accession>
<evidence type="ECO:0000256" key="5">
    <source>
        <dbReference type="ARBA" id="ARBA00022692"/>
    </source>
</evidence>
<name>B7VRF7_VIBA3</name>
<dbReference type="PANTHER" id="PTHR30047:SF7">
    <property type="entry name" value="HIGH-AFFINITY CHOLINE TRANSPORT PROTEIN"/>
    <property type="match status" value="1"/>
</dbReference>
<dbReference type="InterPro" id="IPR000060">
    <property type="entry name" value="BCCT_transptr"/>
</dbReference>
<feature type="transmembrane region" description="Helical" evidence="8">
    <location>
        <begin position="431"/>
        <end position="459"/>
    </location>
</feature>
<gene>
    <name evidence="9" type="ordered locus">VS_II0545</name>
</gene>
<keyword evidence="6 8" id="KW-1133">Transmembrane helix</keyword>
<keyword evidence="7 8" id="KW-0472">Membrane</keyword>
<feature type="transmembrane region" description="Helical" evidence="8">
    <location>
        <begin position="348"/>
        <end position="374"/>
    </location>
</feature>
<evidence type="ECO:0000313" key="10">
    <source>
        <dbReference type="Proteomes" id="UP000009100"/>
    </source>
</evidence>
<evidence type="ECO:0000256" key="8">
    <source>
        <dbReference type="SAM" id="Phobius"/>
    </source>
</evidence>
<keyword evidence="4" id="KW-1003">Cell membrane</keyword>
<dbReference type="KEGG" id="vsp:VS_II0545"/>
<evidence type="ECO:0000313" key="9">
    <source>
        <dbReference type="EMBL" id="CAV26116.1"/>
    </source>
</evidence>
<keyword evidence="5 8" id="KW-0812">Transmembrane</keyword>
<keyword evidence="3" id="KW-0813">Transport</keyword>